<keyword evidence="8" id="KW-1185">Reference proteome</keyword>
<dbReference type="GO" id="GO:0051286">
    <property type="term" value="C:cell tip"/>
    <property type="evidence" value="ECO:0007669"/>
    <property type="project" value="TreeGrafter"/>
</dbReference>
<feature type="compositionally biased region" description="Polar residues" evidence="3">
    <location>
        <begin position="1038"/>
        <end position="1066"/>
    </location>
</feature>
<dbReference type="Pfam" id="PF07647">
    <property type="entry name" value="SAM_2"/>
    <property type="match status" value="1"/>
</dbReference>
<feature type="domain" description="SAM" evidence="5">
    <location>
        <begin position="1084"/>
        <end position="1147"/>
    </location>
</feature>
<feature type="compositionally biased region" description="Polar residues" evidence="3">
    <location>
        <begin position="527"/>
        <end position="536"/>
    </location>
</feature>
<feature type="compositionally biased region" description="Polar residues" evidence="3">
    <location>
        <begin position="724"/>
        <end position="745"/>
    </location>
</feature>
<feature type="region of interest" description="Disordered" evidence="3">
    <location>
        <begin position="1311"/>
        <end position="1380"/>
    </location>
</feature>
<dbReference type="InterPro" id="IPR029071">
    <property type="entry name" value="Ubiquitin-like_domsf"/>
</dbReference>
<dbReference type="PROSITE" id="PS50002">
    <property type="entry name" value="SH3"/>
    <property type="match status" value="1"/>
</dbReference>
<feature type="compositionally biased region" description="Low complexity" evidence="3">
    <location>
        <begin position="1336"/>
        <end position="1345"/>
    </location>
</feature>
<dbReference type="EMBL" id="JAAMPI010001231">
    <property type="protein sequence ID" value="KAF4626078.1"/>
    <property type="molecule type" value="Genomic_DNA"/>
</dbReference>
<dbReference type="PANTHER" id="PTHR47775:SF1">
    <property type="entry name" value="BUD SITE SELECTION PROTEIN 14"/>
    <property type="match status" value="1"/>
</dbReference>
<dbReference type="CDD" id="cd01786">
    <property type="entry name" value="RA_STE50"/>
    <property type="match status" value="1"/>
</dbReference>
<dbReference type="SMART" id="SM00454">
    <property type="entry name" value="SAM"/>
    <property type="match status" value="1"/>
</dbReference>
<feature type="compositionally biased region" description="Basic and acidic residues" evidence="3">
    <location>
        <begin position="631"/>
        <end position="641"/>
    </location>
</feature>
<feature type="region of interest" description="Disordered" evidence="3">
    <location>
        <begin position="1"/>
        <end position="74"/>
    </location>
</feature>
<dbReference type="Gene3D" id="1.10.150.50">
    <property type="entry name" value="Transcription Factor, Ets-1"/>
    <property type="match status" value="1"/>
</dbReference>
<name>A0A8H4RAR6_9HELO</name>
<dbReference type="FunFam" id="2.30.30.40:FF:000035">
    <property type="entry name" value="SH3 domain containing protein"/>
    <property type="match status" value="1"/>
</dbReference>
<proteinExistence type="predicted"/>
<feature type="compositionally biased region" description="Low complexity" evidence="3">
    <location>
        <begin position="138"/>
        <end position="150"/>
    </location>
</feature>
<dbReference type="SMART" id="SM00326">
    <property type="entry name" value="SH3"/>
    <property type="match status" value="1"/>
</dbReference>
<protein>
    <recommendedName>
        <fullName evidence="9">Tip elongation aberrant protein Tea4</fullName>
    </recommendedName>
</protein>
<dbReference type="SMART" id="SM00314">
    <property type="entry name" value="RA"/>
    <property type="match status" value="1"/>
</dbReference>
<sequence>MTRPEIIRADSIDLQDQNAPSAQDHSRKPTHPSPLGVGPPAPHQAEALREVAAEAAEQNHRSPRVSKEWTTGEVQQLQSYEEDELVAGVAAKLNGGDSQQQDDLAVAQNGGLTGSAAEDAEMADAEGDDGMDDDMMDKISSSPSIDDGGSLPPPPWPLRFTSLSRRSATPSSTQACCGSSSPFVETPERYPLQPYYSGAGKEIVHGTQIKRNHHLLGEYPDSSNDDVFWDYDRGVHTPPLGPTYFYRSVSSLYNKNFESRSFSKTRLGEAPSQENLEIDYDVLTIPYESSDEDDGYEIPYTVESRKVDSGWGGECLRDIEDIDFEFVYALHTFVATVEGQANATKGDTMVLLDDSNSYWWLVRVVKDSSIGYLPAEHIETPTERLARLNKHRNIDLTSTMLGDQAEKSKNPLKKAIRRRNAKTVAFAAPTYVEASDIDYSTDEEDAEGDYYGQNGEAEQNGDQQETTTEEEEVATVEPLKPRAEIREVKSDSVEPDVSKGDAASNPTSEAPRTSDEIFDGKLESKSRNGTVRNTDSFFKDDSVETRKITLTPNLLRDDSSTSTRTSNDSKEFKQRPSLDKLEKDSSSDKGKDKKDKKDKKEKDKKPGMLSGLFKRKEKKSKAVEDEVEEIMAGKRSNDNPRDSPVPSKDSDEIVSIEEQAQGTSQEVQRQPSKLQKLPRSEISPSRKAPVGKEAKGPEQQQAPAPERPPPAESVQIPSMRLVQSEPTAEESSPQTRDPSSEQTRGPTPVLAAPKEQKSPSAISKILRSASSSTSDPKPVKARKAKARVELDDFDSSEEDSPAEEAERAPSKQSQRPIPGSFLDSYISTSANERDHNAEERLSESPVQVSPITPSQSYPPPLMVDNSSQEEPPSPRSSPSPELIDAEDAHEKKGPGSSTTSTSTPAWSDAHLRTFFDDDADIKDLLVVVYDKSGVVPAGPDHPITGNLFREENAKLADITNRLDGMLGDWLARKMRAQASRLAGSQPILSEERSDPFIFHPEACANGRLSHLSSMAFESGTAYPESDAEADDEYERSVHNSSPVLATDSESPTDSEGLSSNEHTPTTYGAHGSGDRLPETIITEWTTEETADFVGSLGLRQYGDQFLENEIVGEALVALQHDDLKQMGVTSVGHRLTILKSVYDIKIKQDIPIESDHYVPLSADAEAQYATATLKDIKHLVEQLRLRDERMTMAEKELKRITAEYAKLREDLLPVFRMAKEGQPLPYPANEFNNQNSYGYDASNTVSPPAPTPSSSQSGGNLSRKFSTKKLYLDAPKNASPTYLPSTQERSLMEQALDPANAAERAVQSSLNIGSNGGSQISPGYPSPNQPSPTSPPTLSGSTLVSRSYRPDQPTPARSTFENDQYQHSGYSRDRDSTKPAPIRRAQTPALDTPSGGSGGGASVEIFKSFRVSMEDPCHKVLPAALKKYNINAPWEQYALYIVYGDKERCLGMEEKPLILFKQLDKEGKKPMFMLRKLTSNTDGQAGDVPGSAGLDRNTPGGII</sequence>
<dbReference type="InterPro" id="IPR000159">
    <property type="entry name" value="RA_dom"/>
</dbReference>
<dbReference type="GO" id="GO:0030950">
    <property type="term" value="P:establishment or maintenance of actin cytoskeleton polarity"/>
    <property type="evidence" value="ECO:0007669"/>
    <property type="project" value="TreeGrafter"/>
</dbReference>
<dbReference type="GO" id="GO:0007165">
    <property type="term" value="P:signal transduction"/>
    <property type="evidence" value="ECO:0007669"/>
    <property type="project" value="InterPro"/>
</dbReference>
<dbReference type="Gene3D" id="2.30.30.40">
    <property type="entry name" value="SH3 Domains"/>
    <property type="match status" value="1"/>
</dbReference>
<feature type="compositionally biased region" description="Polar residues" evidence="3">
    <location>
        <begin position="161"/>
        <end position="182"/>
    </location>
</feature>
<feature type="region of interest" description="Disordered" evidence="3">
    <location>
        <begin position="91"/>
        <end position="182"/>
    </location>
</feature>
<evidence type="ECO:0000256" key="2">
    <source>
        <dbReference type="PROSITE-ProRule" id="PRU00192"/>
    </source>
</evidence>
<dbReference type="InterPro" id="IPR001452">
    <property type="entry name" value="SH3_domain"/>
</dbReference>
<dbReference type="GO" id="GO:0008104">
    <property type="term" value="P:intracellular protein localization"/>
    <property type="evidence" value="ECO:0007669"/>
    <property type="project" value="TreeGrafter"/>
</dbReference>
<dbReference type="InterPro" id="IPR013761">
    <property type="entry name" value="SAM/pointed_sf"/>
</dbReference>
<dbReference type="GO" id="GO:0015630">
    <property type="term" value="C:microtubule cytoskeleton"/>
    <property type="evidence" value="ECO:0007669"/>
    <property type="project" value="TreeGrafter"/>
</dbReference>
<feature type="compositionally biased region" description="Basic and acidic residues" evidence="3">
    <location>
        <begin position="512"/>
        <end position="526"/>
    </location>
</feature>
<dbReference type="Proteomes" id="UP000566819">
    <property type="component" value="Unassembled WGS sequence"/>
</dbReference>
<feature type="compositionally biased region" description="Acidic residues" evidence="3">
    <location>
        <begin position="118"/>
        <end position="135"/>
    </location>
</feature>
<dbReference type="Pfam" id="PF00788">
    <property type="entry name" value="RA"/>
    <property type="match status" value="1"/>
</dbReference>
<feature type="region of interest" description="Disordered" evidence="3">
    <location>
        <begin position="1223"/>
        <end position="1262"/>
    </location>
</feature>
<dbReference type="PROSITE" id="PS50200">
    <property type="entry name" value="RA"/>
    <property type="match status" value="1"/>
</dbReference>
<feature type="compositionally biased region" description="Acidic residues" evidence="3">
    <location>
        <begin position="791"/>
        <end position="803"/>
    </location>
</feature>
<feature type="compositionally biased region" description="Polar residues" evidence="3">
    <location>
        <begin position="1311"/>
        <end position="1321"/>
    </location>
</feature>
<dbReference type="InterPro" id="IPR053039">
    <property type="entry name" value="Polarity_Bud-Selection_Reg"/>
</dbReference>
<feature type="compositionally biased region" description="Acidic residues" evidence="3">
    <location>
        <begin position="436"/>
        <end position="448"/>
    </location>
</feature>
<feature type="compositionally biased region" description="Polar residues" evidence="3">
    <location>
        <begin position="844"/>
        <end position="855"/>
    </location>
</feature>
<dbReference type="OrthoDB" id="196165at2759"/>
<feature type="region of interest" description="Disordered" evidence="3">
    <location>
        <begin position="1483"/>
        <end position="1503"/>
    </location>
</feature>
<feature type="compositionally biased region" description="Basic and acidic residues" evidence="3">
    <location>
        <begin position="831"/>
        <end position="842"/>
    </location>
</feature>
<dbReference type="PROSITE" id="PS50105">
    <property type="entry name" value="SAM_DOMAIN"/>
    <property type="match status" value="1"/>
</dbReference>
<accession>A0A8H4RAR6</accession>
<feature type="region of interest" description="Disordered" evidence="3">
    <location>
        <begin position="436"/>
        <end position="905"/>
    </location>
</feature>
<feature type="compositionally biased region" description="Basic and acidic residues" evidence="3">
    <location>
        <begin position="537"/>
        <end position="547"/>
    </location>
</feature>
<evidence type="ECO:0000256" key="1">
    <source>
        <dbReference type="ARBA" id="ARBA00022443"/>
    </source>
</evidence>
<feature type="compositionally biased region" description="Pro residues" evidence="3">
    <location>
        <begin position="1324"/>
        <end position="1335"/>
    </location>
</feature>
<dbReference type="CDD" id="cd09533">
    <property type="entry name" value="SAM_Ste50-like_fungal"/>
    <property type="match status" value="1"/>
</dbReference>
<feature type="region of interest" description="Disordered" evidence="3">
    <location>
        <begin position="1019"/>
        <end position="1075"/>
    </location>
</feature>
<feature type="compositionally biased region" description="Polar residues" evidence="3">
    <location>
        <begin position="1355"/>
        <end position="1369"/>
    </location>
</feature>
<feature type="compositionally biased region" description="Basic and acidic residues" evidence="3">
    <location>
        <begin position="567"/>
        <end position="606"/>
    </location>
</feature>
<dbReference type="Gene3D" id="3.10.20.90">
    <property type="entry name" value="Phosphatidylinositol 3-kinase Catalytic Subunit, Chain A, domain 1"/>
    <property type="match status" value="1"/>
</dbReference>
<keyword evidence="1 2" id="KW-0728">SH3 domain</keyword>
<comment type="caution">
    <text evidence="7">The sequence shown here is derived from an EMBL/GenBank/DDBJ whole genome shotgun (WGS) entry which is preliminary data.</text>
</comment>
<feature type="compositionally biased region" description="Basic and acidic residues" evidence="3">
    <location>
        <begin position="479"/>
        <end position="499"/>
    </location>
</feature>
<dbReference type="InterPro" id="IPR001660">
    <property type="entry name" value="SAM"/>
</dbReference>
<dbReference type="SUPFAM" id="SSF54236">
    <property type="entry name" value="Ubiquitin-like"/>
    <property type="match status" value="1"/>
</dbReference>
<dbReference type="PANTHER" id="PTHR47775">
    <property type="entry name" value="BUD SITE SELECTION PROTEIN 14"/>
    <property type="match status" value="1"/>
</dbReference>
<evidence type="ECO:0000313" key="8">
    <source>
        <dbReference type="Proteomes" id="UP000566819"/>
    </source>
</evidence>
<evidence type="ECO:0008006" key="9">
    <source>
        <dbReference type="Google" id="ProtNLM"/>
    </source>
</evidence>
<evidence type="ECO:0000313" key="7">
    <source>
        <dbReference type="EMBL" id="KAF4626078.1"/>
    </source>
</evidence>
<gene>
    <name evidence="7" type="ORF">G7Y89_g12083</name>
</gene>
<dbReference type="SUPFAM" id="SSF47769">
    <property type="entry name" value="SAM/Pointed domain"/>
    <property type="match status" value="1"/>
</dbReference>
<feature type="compositionally biased region" description="Polar residues" evidence="3">
    <location>
        <begin position="14"/>
        <end position="23"/>
    </location>
</feature>
<feature type="domain" description="Ras-associating" evidence="6">
    <location>
        <begin position="1406"/>
        <end position="1479"/>
    </location>
</feature>
<dbReference type="InterPro" id="IPR036028">
    <property type="entry name" value="SH3-like_dom_sf"/>
</dbReference>
<evidence type="ECO:0000259" key="4">
    <source>
        <dbReference type="PROSITE" id="PS50002"/>
    </source>
</evidence>
<feature type="domain" description="SH3" evidence="4">
    <location>
        <begin position="322"/>
        <end position="383"/>
    </location>
</feature>
<reference evidence="7 8" key="1">
    <citation type="submission" date="2020-03" db="EMBL/GenBank/DDBJ databases">
        <title>Draft Genome Sequence of Cudoniella acicularis.</title>
        <authorList>
            <person name="Buettner E."/>
            <person name="Kellner H."/>
        </authorList>
    </citation>
    <scope>NUCLEOTIDE SEQUENCE [LARGE SCALE GENOMIC DNA]</scope>
    <source>
        <strain evidence="7 8">DSM 108380</strain>
    </source>
</reference>
<evidence type="ECO:0000259" key="5">
    <source>
        <dbReference type="PROSITE" id="PS50105"/>
    </source>
</evidence>
<feature type="compositionally biased region" description="Basic and acidic residues" evidence="3">
    <location>
        <begin position="1"/>
        <end position="11"/>
    </location>
</feature>
<evidence type="ECO:0000256" key="3">
    <source>
        <dbReference type="SAM" id="MobiDB-lite"/>
    </source>
</evidence>
<feature type="compositionally biased region" description="Polar residues" evidence="3">
    <location>
        <begin position="658"/>
        <end position="673"/>
    </location>
</feature>
<dbReference type="SUPFAM" id="SSF50044">
    <property type="entry name" value="SH3-domain"/>
    <property type="match status" value="1"/>
</dbReference>
<feature type="compositionally biased region" description="Basic and acidic residues" evidence="3">
    <location>
        <begin position="46"/>
        <end position="60"/>
    </location>
</feature>
<feature type="compositionally biased region" description="Polar residues" evidence="3">
    <location>
        <begin position="1230"/>
        <end position="1245"/>
    </location>
</feature>
<organism evidence="7 8">
    <name type="scientific">Cudoniella acicularis</name>
    <dbReference type="NCBI Taxonomy" id="354080"/>
    <lineage>
        <taxon>Eukaryota</taxon>
        <taxon>Fungi</taxon>
        <taxon>Dikarya</taxon>
        <taxon>Ascomycota</taxon>
        <taxon>Pezizomycotina</taxon>
        <taxon>Leotiomycetes</taxon>
        <taxon>Helotiales</taxon>
        <taxon>Tricladiaceae</taxon>
        <taxon>Cudoniella</taxon>
    </lineage>
</organism>
<evidence type="ECO:0000259" key="6">
    <source>
        <dbReference type="PROSITE" id="PS50200"/>
    </source>
</evidence>